<evidence type="ECO:0000259" key="4">
    <source>
        <dbReference type="Pfam" id="PF00717"/>
    </source>
</evidence>
<dbReference type="Gene3D" id="2.10.109.10">
    <property type="entry name" value="Umud Fragment, subunit A"/>
    <property type="match status" value="1"/>
</dbReference>
<evidence type="ECO:0000256" key="3">
    <source>
        <dbReference type="ARBA" id="ARBA00023163"/>
    </source>
</evidence>
<keyword evidence="3" id="KW-0804">Transcription</keyword>
<dbReference type="GO" id="GO:0003677">
    <property type="term" value="F:DNA binding"/>
    <property type="evidence" value="ECO:0007669"/>
    <property type="project" value="UniProtKB-KW"/>
</dbReference>
<evidence type="ECO:0000256" key="1">
    <source>
        <dbReference type="ARBA" id="ARBA00023015"/>
    </source>
</evidence>
<evidence type="ECO:0000313" key="5">
    <source>
        <dbReference type="EMBL" id="SDH10745.1"/>
    </source>
</evidence>
<name>A0A1G7ZQ21_9BURK</name>
<dbReference type="CDD" id="cd06529">
    <property type="entry name" value="S24_LexA-like"/>
    <property type="match status" value="1"/>
</dbReference>
<dbReference type="Pfam" id="PF00717">
    <property type="entry name" value="Peptidase_S24"/>
    <property type="match status" value="1"/>
</dbReference>
<dbReference type="InterPro" id="IPR010982">
    <property type="entry name" value="Lambda_DNA-bd_dom_sf"/>
</dbReference>
<dbReference type="Gene3D" id="1.10.260.40">
    <property type="entry name" value="lambda repressor-like DNA-binding domains"/>
    <property type="match status" value="1"/>
</dbReference>
<dbReference type="InterPro" id="IPR015927">
    <property type="entry name" value="Peptidase_S24_S26A/B/C"/>
</dbReference>
<keyword evidence="1" id="KW-0805">Transcription regulation</keyword>
<sequence length="350" mass="38453">MVETTDQYPVRYPEFAARLQKAMADKPIDVNGVVEYFKQNQKKITYEMVRRYKEGRAMPRTERLELLAAAVGVKPVDLVYGEEEGAEDASDEHKKDAGDVPISEPLGLIFDNSAESEEATLLAGMSSPQQRLKAALGPESVSAEALASIAKVGIDVASQWLAGEGQEITLLQAIAIQNTYGVNSVWLTKGLGNPGVAVRWSDEYRPIPIKGFRVIPVVGMAQLGDNGHWSDLEYPVGHGNGYVDFPSRDKDAYALKCEGDSMSPRIEAGEFVICEPNTPVKAGKNVLLKSKDGRVMVKKFLYSAAGRVYLISINKAHPPISFAREEIEKMHFIRAIVDEDSWIPDLPTSV</sequence>
<dbReference type="Proteomes" id="UP000199706">
    <property type="component" value="Unassembled WGS sequence"/>
</dbReference>
<evidence type="ECO:0000256" key="2">
    <source>
        <dbReference type="ARBA" id="ARBA00023125"/>
    </source>
</evidence>
<dbReference type="InterPro" id="IPR039418">
    <property type="entry name" value="LexA-like"/>
</dbReference>
<dbReference type="AlphaFoldDB" id="A0A1G7ZQ21"/>
<dbReference type="PANTHER" id="PTHR40661:SF3">
    <property type="entry name" value="FELS-1 PROPHAGE TRANSCRIPTIONAL REGULATOR"/>
    <property type="match status" value="1"/>
</dbReference>
<protein>
    <submittedName>
        <fullName evidence="5">Phage repressor protein C, contains Cro/C1-type HTH and peptisase s24 domains</fullName>
    </submittedName>
</protein>
<keyword evidence="2" id="KW-0238">DNA-binding</keyword>
<dbReference type="EMBL" id="FNCJ01000007">
    <property type="protein sequence ID" value="SDH10745.1"/>
    <property type="molecule type" value="Genomic_DNA"/>
</dbReference>
<gene>
    <name evidence="5" type="ORF">SAMN05216466_107124</name>
</gene>
<organism evidence="5 6">
    <name type="scientific">Paraburkholderia phenazinium</name>
    <dbReference type="NCBI Taxonomy" id="60549"/>
    <lineage>
        <taxon>Bacteria</taxon>
        <taxon>Pseudomonadati</taxon>
        <taxon>Pseudomonadota</taxon>
        <taxon>Betaproteobacteria</taxon>
        <taxon>Burkholderiales</taxon>
        <taxon>Burkholderiaceae</taxon>
        <taxon>Paraburkholderia</taxon>
    </lineage>
</organism>
<dbReference type="InterPro" id="IPR036286">
    <property type="entry name" value="LexA/Signal_pep-like_sf"/>
</dbReference>
<dbReference type="SUPFAM" id="SSF51306">
    <property type="entry name" value="LexA/Signal peptidase"/>
    <property type="match status" value="1"/>
</dbReference>
<accession>A0A1G7ZQ21</accession>
<reference evidence="5 6" key="1">
    <citation type="submission" date="2016-10" db="EMBL/GenBank/DDBJ databases">
        <authorList>
            <person name="de Groot N.N."/>
        </authorList>
    </citation>
    <scope>NUCLEOTIDE SEQUENCE [LARGE SCALE GENOMIC DNA]</scope>
    <source>
        <strain evidence="5 6">LMG 2247</strain>
    </source>
</reference>
<dbReference type="PANTHER" id="PTHR40661">
    <property type="match status" value="1"/>
</dbReference>
<evidence type="ECO:0000313" key="6">
    <source>
        <dbReference type="Proteomes" id="UP000199706"/>
    </source>
</evidence>
<feature type="domain" description="Peptidase S24/S26A/S26B/S26C" evidence="4">
    <location>
        <begin position="243"/>
        <end position="328"/>
    </location>
</feature>
<proteinExistence type="predicted"/>